<organism evidence="3 4">
    <name type="scientific">Natrinema halophilum</name>
    <dbReference type="NCBI Taxonomy" id="1699371"/>
    <lineage>
        <taxon>Archaea</taxon>
        <taxon>Methanobacteriati</taxon>
        <taxon>Methanobacteriota</taxon>
        <taxon>Stenosarchaea group</taxon>
        <taxon>Halobacteria</taxon>
        <taxon>Halobacteriales</taxon>
        <taxon>Natrialbaceae</taxon>
        <taxon>Natrinema</taxon>
    </lineage>
</organism>
<gene>
    <name evidence="3" type="ORF">HYG82_18710</name>
</gene>
<feature type="coiled-coil region" evidence="1">
    <location>
        <begin position="48"/>
        <end position="192"/>
    </location>
</feature>
<feature type="region of interest" description="Disordered" evidence="2">
    <location>
        <begin position="192"/>
        <end position="214"/>
    </location>
</feature>
<accession>A0A7D5KFA6</accession>
<keyword evidence="4" id="KW-1185">Reference proteome</keyword>
<evidence type="ECO:0000256" key="2">
    <source>
        <dbReference type="SAM" id="MobiDB-lite"/>
    </source>
</evidence>
<protein>
    <submittedName>
        <fullName evidence="3">Uncharacterized protein</fullName>
    </submittedName>
</protein>
<evidence type="ECO:0000256" key="1">
    <source>
        <dbReference type="SAM" id="Coils"/>
    </source>
</evidence>
<dbReference type="KEGG" id="haly:HYG82_18710"/>
<evidence type="ECO:0000313" key="3">
    <source>
        <dbReference type="EMBL" id="QLG50721.1"/>
    </source>
</evidence>
<dbReference type="AlphaFoldDB" id="A0A7D5KFA6"/>
<reference evidence="3 4" key="1">
    <citation type="submission" date="2020-07" db="EMBL/GenBank/DDBJ databases">
        <authorList>
            <person name="Cui H."/>
        </authorList>
    </citation>
    <scope>NUCLEOTIDE SEQUENCE [LARGE SCALE GENOMIC DNA]</scope>
    <source>
        <strain evidence="3 4">YPL8</strain>
    </source>
</reference>
<dbReference type="EMBL" id="CP058601">
    <property type="protein sequence ID" value="QLG50721.1"/>
    <property type="molecule type" value="Genomic_DNA"/>
</dbReference>
<evidence type="ECO:0000313" key="4">
    <source>
        <dbReference type="Proteomes" id="UP000509241"/>
    </source>
</evidence>
<dbReference type="GeneID" id="56035367"/>
<dbReference type="Gene3D" id="1.10.287.1490">
    <property type="match status" value="1"/>
</dbReference>
<keyword evidence="1" id="KW-0175">Coiled coil</keyword>
<dbReference type="SUPFAM" id="SSF46579">
    <property type="entry name" value="Prefoldin"/>
    <property type="match status" value="1"/>
</dbReference>
<sequence length="214" mass="24014">MTGDNEQTQFERRGNERPTGILDVLLAELEADDGERAAALRWTLDVEENGTEEKLETLQNELMSLRSEVNQLSAAGSERQSVIENQIKPRFLTLERRLSELDDELTSVRAEMRGLRSEFTDIRNSLENIEANGGSSADVDAVAAELNELEQTVADAFQSVTSNLENDLESLQATYEADIDALRRRLRALEVESRTGKSSQTGAEQNADDNYRRY</sequence>
<name>A0A7D5KFA6_9EURY</name>
<proteinExistence type="predicted"/>
<dbReference type="RefSeq" id="WP_179263493.1">
    <property type="nucleotide sequence ID" value="NZ_CP058601.1"/>
</dbReference>
<dbReference type="Proteomes" id="UP000509241">
    <property type="component" value="Chromosome"/>
</dbReference>